<protein>
    <submittedName>
        <fullName evidence="2">Helix-turn-helix domain-containing protein</fullName>
    </submittedName>
</protein>
<reference evidence="3" key="1">
    <citation type="journal article" date="2019" name="Int. J. Syst. Evol. Microbiol.">
        <title>The Global Catalogue of Microorganisms (GCM) 10K type strain sequencing project: providing services to taxonomists for standard genome sequencing and annotation.</title>
        <authorList>
            <consortium name="The Broad Institute Genomics Platform"/>
            <consortium name="The Broad Institute Genome Sequencing Center for Infectious Disease"/>
            <person name="Wu L."/>
            <person name="Ma J."/>
        </authorList>
    </citation>
    <scope>NUCLEOTIDE SEQUENCE [LARGE SCALE GENOMIC DNA]</scope>
    <source>
        <strain evidence="3">CCTCC AB 2017081</strain>
    </source>
</reference>
<organism evidence="2 3">
    <name type="scientific">Deinococcus rufus</name>
    <dbReference type="NCBI Taxonomy" id="2136097"/>
    <lineage>
        <taxon>Bacteria</taxon>
        <taxon>Thermotogati</taxon>
        <taxon>Deinococcota</taxon>
        <taxon>Deinococci</taxon>
        <taxon>Deinococcales</taxon>
        <taxon>Deinococcaceae</taxon>
        <taxon>Deinococcus</taxon>
    </lineage>
</organism>
<dbReference type="Proteomes" id="UP001595803">
    <property type="component" value="Unassembled WGS sequence"/>
</dbReference>
<name>A0ABV7ZCC1_9DEIO</name>
<dbReference type="Pfam" id="PF12728">
    <property type="entry name" value="HTH_17"/>
    <property type="match status" value="1"/>
</dbReference>
<dbReference type="NCBIfam" id="TIGR01764">
    <property type="entry name" value="excise"/>
    <property type="match status" value="1"/>
</dbReference>
<gene>
    <name evidence="2" type="ORF">ACFOSB_13410</name>
</gene>
<accession>A0ABV7ZCC1</accession>
<comment type="caution">
    <text evidence="2">The sequence shown here is derived from an EMBL/GenBank/DDBJ whole genome shotgun (WGS) entry which is preliminary data.</text>
</comment>
<dbReference type="InterPro" id="IPR041657">
    <property type="entry name" value="HTH_17"/>
</dbReference>
<dbReference type="RefSeq" id="WP_322475016.1">
    <property type="nucleotide sequence ID" value="NZ_JBHRZG010000015.1"/>
</dbReference>
<evidence type="ECO:0000313" key="2">
    <source>
        <dbReference type="EMBL" id="MFC3833860.1"/>
    </source>
</evidence>
<evidence type="ECO:0000259" key="1">
    <source>
        <dbReference type="Pfam" id="PF12728"/>
    </source>
</evidence>
<feature type="domain" description="Helix-turn-helix" evidence="1">
    <location>
        <begin position="18"/>
        <end position="60"/>
    </location>
</feature>
<proteinExistence type="predicted"/>
<keyword evidence="3" id="KW-1185">Reference proteome</keyword>
<evidence type="ECO:0000313" key="3">
    <source>
        <dbReference type="Proteomes" id="UP001595803"/>
    </source>
</evidence>
<dbReference type="EMBL" id="JBHRZG010000015">
    <property type="protein sequence ID" value="MFC3833860.1"/>
    <property type="molecule type" value="Genomic_DNA"/>
</dbReference>
<dbReference type="InterPro" id="IPR010093">
    <property type="entry name" value="SinI_DNA-bd"/>
</dbReference>
<sequence length="63" mass="6830">MSVHNPSQHESGSYRPLQLAPILGIGRSTIYKLLRAGKIRSVKAGRCTLIPADAVTEFLQGPK</sequence>